<dbReference type="SUPFAM" id="SSF47729">
    <property type="entry name" value="IHF-like DNA-binding proteins"/>
    <property type="match status" value="1"/>
</dbReference>
<evidence type="ECO:0000256" key="2">
    <source>
        <dbReference type="ARBA" id="ARBA00023125"/>
    </source>
</evidence>
<dbReference type="RefSeq" id="WP_174139033.1">
    <property type="nucleotide sequence ID" value="NZ_JABUFE010000008.1"/>
</dbReference>
<dbReference type="Proteomes" id="UP000777935">
    <property type="component" value="Unassembled WGS sequence"/>
</dbReference>
<evidence type="ECO:0000313" key="3">
    <source>
        <dbReference type="EMBL" id="NSX55889.1"/>
    </source>
</evidence>
<protein>
    <submittedName>
        <fullName evidence="3">HU family DNA-binding protein</fullName>
    </submittedName>
</protein>
<keyword evidence="4" id="KW-1185">Reference proteome</keyword>
<sequence>MKKTATPEEKEISTPEKIATVLRKRDFLNEVVEQSGIKKKDAKPVVETMLALLGDAIARGDELNLPPFGKLKINREKHLDNADIYICKLRRRRVIDGSAS</sequence>
<dbReference type="EMBL" id="JABUFE010000008">
    <property type="protein sequence ID" value="NSX55889.1"/>
    <property type="molecule type" value="Genomic_DNA"/>
</dbReference>
<evidence type="ECO:0000256" key="1">
    <source>
        <dbReference type="ARBA" id="ARBA00010529"/>
    </source>
</evidence>
<organism evidence="3 4">
    <name type="scientific">Parasulfitobacter algicola</name>
    <dbReference type="NCBI Taxonomy" id="2614809"/>
    <lineage>
        <taxon>Bacteria</taxon>
        <taxon>Pseudomonadati</taxon>
        <taxon>Pseudomonadota</taxon>
        <taxon>Alphaproteobacteria</taxon>
        <taxon>Rhodobacterales</taxon>
        <taxon>Roseobacteraceae</taxon>
        <taxon>Parasulfitobacter</taxon>
    </lineage>
</organism>
<evidence type="ECO:0000313" key="4">
    <source>
        <dbReference type="Proteomes" id="UP000777935"/>
    </source>
</evidence>
<dbReference type="Pfam" id="PF00216">
    <property type="entry name" value="Bac_DNA_binding"/>
    <property type="match status" value="1"/>
</dbReference>
<name>A0ABX2ISK3_9RHOB</name>
<accession>A0ABX2ISK3</accession>
<keyword evidence="2 3" id="KW-0238">DNA-binding</keyword>
<gene>
    <name evidence="3" type="ORF">HRQ87_13865</name>
</gene>
<dbReference type="Gene3D" id="4.10.520.10">
    <property type="entry name" value="IHF-like DNA-binding proteins"/>
    <property type="match status" value="1"/>
</dbReference>
<dbReference type="InterPro" id="IPR010992">
    <property type="entry name" value="IHF-like_DNA-bd_dom_sf"/>
</dbReference>
<dbReference type="GO" id="GO:0003677">
    <property type="term" value="F:DNA binding"/>
    <property type="evidence" value="ECO:0007669"/>
    <property type="project" value="UniProtKB-KW"/>
</dbReference>
<comment type="similarity">
    <text evidence="1">Belongs to the bacterial histone-like protein family.</text>
</comment>
<proteinExistence type="inferred from homology"/>
<dbReference type="InterPro" id="IPR000119">
    <property type="entry name" value="Hist_DNA-bd"/>
</dbReference>
<comment type="caution">
    <text evidence="3">The sequence shown here is derived from an EMBL/GenBank/DDBJ whole genome shotgun (WGS) entry which is preliminary data.</text>
</comment>
<reference evidence="3 4" key="1">
    <citation type="submission" date="2020-06" db="EMBL/GenBank/DDBJ databases">
        <title>Sulfitobacter algicola sp. nov., isolated from green algae.</title>
        <authorList>
            <person name="Wang C."/>
        </authorList>
    </citation>
    <scope>NUCLEOTIDE SEQUENCE [LARGE SCALE GENOMIC DNA]</scope>
    <source>
        <strain evidence="3 4">1151</strain>
    </source>
</reference>